<dbReference type="EMBL" id="AP028679">
    <property type="protein sequence ID" value="BEQ15538.1"/>
    <property type="molecule type" value="Genomic_DNA"/>
</dbReference>
<dbReference type="AlphaFoldDB" id="A0AAU9F0I8"/>
<reference evidence="5" key="1">
    <citation type="journal article" date="2023" name="Arch. Microbiol.">
        <title>Desulfoferula mesophilus gen. nov. sp. nov., a mesophilic sulfate-reducing bacterium isolated from a brackish lake sediment.</title>
        <authorList>
            <person name="Watanabe T."/>
            <person name="Yabe T."/>
            <person name="Tsuji J.M."/>
            <person name="Fukui M."/>
        </authorList>
    </citation>
    <scope>NUCLEOTIDE SEQUENCE [LARGE SCALE GENOMIC DNA]</scope>
    <source>
        <strain evidence="5">12FAK</strain>
    </source>
</reference>
<keyword evidence="5" id="KW-1185">Reference proteome</keyword>
<evidence type="ECO:0000256" key="1">
    <source>
        <dbReference type="ARBA" id="ARBA00006217"/>
    </source>
</evidence>
<dbReference type="InterPro" id="IPR036874">
    <property type="entry name" value="Carbonic_anhydrase_sf"/>
</dbReference>
<sequence>MTLRSTLRLVGAGLLCLLFLFPALAQAKKAATGPTPQQAWEMLKASNARFVAGKPLRGHQDAARIQLADASNQADHAYATVLSCSDARVPVEIVFDAGIMDLFVVRVAGNVVKTDEAGTIEYGLAHVYTPLLVVMGHTKCGAVSAVSAQVQGTDLTLERNIPPLLSPIFPAVRTAMHDHPEAKGAALVPFAIEQNVSQAISDLFVMSPTARKMAGSGKVLVKGAIYDLASGKVRWLPQDKVNALLQAAEKNPQRVMEAMAPLK</sequence>
<gene>
    <name evidence="4" type="primary">cynT</name>
    <name evidence="4" type="ORF">FAK_26040</name>
</gene>
<dbReference type="InterPro" id="IPR001765">
    <property type="entry name" value="Carbonic_anhydrase"/>
</dbReference>
<feature type="binding site" evidence="2">
    <location>
        <position position="86"/>
    </location>
    <ligand>
        <name>Zn(2+)</name>
        <dbReference type="ChEBI" id="CHEBI:29105"/>
    </ligand>
</feature>
<protein>
    <submittedName>
        <fullName evidence="4">Carbonic anhydrase</fullName>
    </submittedName>
</protein>
<keyword evidence="2" id="KW-0862">Zinc</keyword>
<evidence type="ECO:0000313" key="5">
    <source>
        <dbReference type="Proteomes" id="UP001366166"/>
    </source>
</evidence>
<dbReference type="Proteomes" id="UP001366166">
    <property type="component" value="Chromosome"/>
</dbReference>
<dbReference type="GO" id="GO:0008270">
    <property type="term" value="F:zinc ion binding"/>
    <property type="evidence" value="ECO:0007669"/>
    <property type="project" value="InterPro"/>
</dbReference>
<dbReference type="SMART" id="SM00947">
    <property type="entry name" value="Pro_CA"/>
    <property type="match status" value="1"/>
</dbReference>
<feature type="binding site" evidence="2">
    <location>
        <position position="84"/>
    </location>
    <ligand>
        <name>Zn(2+)</name>
        <dbReference type="ChEBI" id="CHEBI:29105"/>
    </ligand>
</feature>
<accession>A0AAU9F0I8</accession>
<evidence type="ECO:0000313" key="4">
    <source>
        <dbReference type="EMBL" id="BEQ15538.1"/>
    </source>
</evidence>
<dbReference type="RefSeq" id="WP_338600059.1">
    <property type="nucleotide sequence ID" value="NZ_AP028679.1"/>
</dbReference>
<evidence type="ECO:0000256" key="2">
    <source>
        <dbReference type="PIRSR" id="PIRSR601765-1"/>
    </source>
</evidence>
<feature type="binding site" evidence="2">
    <location>
        <position position="137"/>
    </location>
    <ligand>
        <name>Zn(2+)</name>
        <dbReference type="ChEBI" id="CHEBI:29105"/>
    </ligand>
</feature>
<dbReference type="Pfam" id="PF00484">
    <property type="entry name" value="Pro_CA"/>
    <property type="match status" value="1"/>
</dbReference>
<dbReference type="PANTHER" id="PTHR11002:SF79">
    <property type="entry name" value="CARBONIC ANHYDRASE 2"/>
    <property type="match status" value="1"/>
</dbReference>
<dbReference type="KEGG" id="dmp:FAK_26040"/>
<dbReference type="GO" id="GO:0004089">
    <property type="term" value="F:carbonate dehydratase activity"/>
    <property type="evidence" value="ECO:0007669"/>
    <property type="project" value="InterPro"/>
</dbReference>
<feature type="chain" id="PRO_5043482330" evidence="3">
    <location>
        <begin position="26"/>
        <end position="263"/>
    </location>
</feature>
<name>A0AAU9F0I8_9BACT</name>
<comment type="similarity">
    <text evidence="1">Belongs to the beta-class carbonic anhydrase family.</text>
</comment>
<dbReference type="PANTHER" id="PTHR11002">
    <property type="entry name" value="CARBONIC ANHYDRASE"/>
    <property type="match status" value="1"/>
</dbReference>
<dbReference type="Gene3D" id="3.40.1050.10">
    <property type="entry name" value="Carbonic anhydrase"/>
    <property type="match status" value="1"/>
</dbReference>
<dbReference type="SUPFAM" id="SSF53056">
    <property type="entry name" value="beta-carbonic anhydrase, cab"/>
    <property type="match status" value="1"/>
</dbReference>
<feature type="signal peptide" evidence="3">
    <location>
        <begin position="1"/>
        <end position="25"/>
    </location>
</feature>
<keyword evidence="3" id="KW-0732">Signal</keyword>
<evidence type="ECO:0000256" key="3">
    <source>
        <dbReference type="SAM" id="SignalP"/>
    </source>
</evidence>
<comment type="cofactor">
    <cofactor evidence="2">
        <name>Zn(2+)</name>
        <dbReference type="ChEBI" id="CHEBI:29105"/>
    </cofactor>
    <text evidence="2">Binds 1 zinc ion per subunit.</text>
</comment>
<keyword evidence="2" id="KW-0479">Metal-binding</keyword>
<feature type="binding site" evidence="2">
    <location>
        <position position="140"/>
    </location>
    <ligand>
        <name>Zn(2+)</name>
        <dbReference type="ChEBI" id="CHEBI:29105"/>
    </ligand>
</feature>
<organism evidence="4 5">
    <name type="scientific">Desulfoferula mesophila</name>
    <dbReference type="NCBI Taxonomy" id="3058419"/>
    <lineage>
        <taxon>Bacteria</taxon>
        <taxon>Pseudomonadati</taxon>
        <taxon>Thermodesulfobacteriota</taxon>
        <taxon>Desulfarculia</taxon>
        <taxon>Desulfarculales</taxon>
        <taxon>Desulfarculaceae</taxon>
        <taxon>Desulfoferula</taxon>
    </lineage>
</organism>
<proteinExistence type="inferred from homology"/>